<sequence>MSVAAALDDTDFGVHAFAAGVRQAELDGSDDAIAMTNDLLSKGPERVVPAADGSLDPAVEVGPGLTGVDDLEQIAELFFEQIHLVELGAFSPDDLEKGESATECAVREGYEETGTKIEPTALQLVHTMHRGHDTEAPRLGLFFTAAEWEGEPTNAEPHKCGAIGWFPLDQLPAEMVPYPRAGLDNYLSGTPYAELGW</sequence>
<dbReference type="Pfam" id="PF00293">
    <property type="entry name" value="NUDIX"/>
    <property type="match status" value="1"/>
</dbReference>
<dbReference type="CDD" id="cd04683">
    <property type="entry name" value="NUDIX_Hydrolase"/>
    <property type="match status" value="1"/>
</dbReference>
<dbReference type="SUPFAM" id="SSF55811">
    <property type="entry name" value="Nudix"/>
    <property type="match status" value="1"/>
</dbReference>
<evidence type="ECO:0000313" key="2">
    <source>
        <dbReference type="EMBL" id="QNE18206.1"/>
    </source>
</evidence>
<dbReference type="EMBL" id="CP043661">
    <property type="protein sequence ID" value="QNE18206.1"/>
    <property type="molecule type" value="Genomic_DNA"/>
</dbReference>
<organism evidence="2 3">
    <name type="scientific">Kribbella qitaiheensis</name>
    <dbReference type="NCBI Taxonomy" id="1544730"/>
    <lineage>
        <taxon>Bacteria</taxon>
        <taxon>Bacillati</taxon>
        <taxon>Actinomycetota</taxon>
        <taxon>Actinomycetes</taxon>
        <taxon>Propionibacteriales</taxon>
        <taxon>Kribbellaceae</taxon>
        <taxon>Kribbella</taxon>
    </lineage>
</organism>
<name>A0A7G6WW41_9ACTN</name>
<gene>
    <name evidence="2" type="ORF">F1D05_10240</name>
</gene>
<reference evidence="2 3" key="2">
    <citation type="journal article" date="2020" name="Microbiol. Resour. Announc.">
        <title>Antarctic desert soil bacteria exhibit high novel natural product potential, evaluated through long-read genome sequencing and comparative genomics.</title>
        <authorList>
            <person name="Benaud N."/>
            <person name="Edwards R.J."/>
            <person name="Amos T.G."/>
            <person name="D'Agostino P.M."/>
            <person name="Gutierrez-Chavez C."/>
            <person name="Montgomery K."/>
            <person name="Nicetic I."/>
            <person name="Ferrari B.C."/>
        </authorList>
    </citation>
    <scope>NUCLEOTIDE SEQUENCE [LARGE SCALE GENOMIC DNA]</scope>
    <source>
        <strain evidence="2 3">SPB151</strain>
    </source>
</reference>
<dbReference type="KEGG" id="kqi:F1D05_10240"/>
<feature type="domain" description="Nudix hydrolase" evidence="1">
    <location>
        <begin position="13"/>
        <end position="188"/>
    </location>
</feature>
<dbReference type="Gene3D" id="3.90.79.10">
    <property type="entry name" value="Nucleoside Triphosphate Pyrophosphohydrolase"/>
    <property type="match status" value="1"/>
</dbReference>
<evidence type="ECO:0000259" key="1">
    <source>
        <dbReference type="PROSITE" id="PS51462"/>
    </source>
</evidence>
<dbReference type="PROSITE" id="PS51462">
    <property type="entry name" value="NUDIX"/>
    <property type="match status" value="1"/>
</dbReference>
<reference evidence="3" key="1">
    <citation type="submission" date="2019-09" db="EMBL/GenBank/DDBJ databases">
        <title>Antimicrobial potential of Antarctic Bacteria.</title>
        <authorList>
            <person name="Benaud N."/>
            <person name="Edwards R.J."/>
            <person name="Ferrari B.C."/>
        </authorList>
    </citation>
    <scope>NUCLEOTIDE SEQUENCE [LARGE SCALE GENOMIC DNA]</scope>
    <source>
        <strain evidence="3">SPB151</strain>
    </source>
</reference>
<protein>
    <submittedName>
        <fullName evidence="2">NUDIX domain-containing protein</fullName>
    </submittedName>
</protein>
<evidence type="ECO:0000313" key="3">
    <source>
        <dbReference type="Proteomes" id="UP000515563"/>
    </source>
</evidence>
<keyword evidence="3" id="KW-1185">Reference proteome</keyword>
<dbReference type="Proteomes" id="UP000515563">
    <property type="component" value="Chromosome"/>
</dbReference>
<dbReference type="InterPro" id="IPR015797">
    <property type="entry name" value="NUDIX_hydrolase-like_dom_sf"/>
</dbReference>
<proteinExistence type="predicted"/>
<accession>A0A7G6WW41</accession>
<dbReference type="InterPro" id="IPR000086">
    <property type="entry name" value="NUDIX_hydrolase_dom"/>
</dbReference>
<dbReference type="AlphaFoldDB" id="A0A7G6WW41"/>